<organism evidence="2 3">
    <name type="scientific">Robiginitalea aurantiaca</name>
    <dbReference type="NCBI Taxonomy" id="3056915"/>
    <lineage>
        <taxon>Bacteria</taxon>
        <taxon>Pseudomonadati</taxon>
        <taxon>Bacteroidota</taxon>
        <taxon>Flavobacteriia</taxon>
        <taxon>Flavobacteriales</taxon>
        <taxon>Flavobacteriaceae</taxon>
        <taxon>Robiginitalea</taxon>
    </lineage>
</organism>
<dbReference type="Proteomes" id="UP001174839">
    <property type="component" value="Unassembled WGS sequence"/>
</dbReference>
<evidence type="ECO:0000313" key="2">
    <source>
        <dbReference type="EMBL" id="MDM9632166.1"/>
    </source>
</evidence>
<reference evidence="2" key="1">
    <citation type="submission" date="2023-06" db="EMBL/GenBank/DDBJ databases">
        <title>Robiginitalea aurantiacus sp. nov. and Algoriphagus sediminis sp. nov., isolated from coastal sediment.</title>
        <authorList>
            <person name="Zhou Z.Y."/>
            <person name="An J."/>
            <person name="Jia Y.W."/>
            <person name="Du Z.J."/>
        </authorList>
    </citation>
    <scope>NUCLEOTIDE SEQUENCE</scope>
    <source>
        <strain evidence="2">M39</strain>
    </source>
</reference>
<keyword evidence="3" id="KW-1185">Reference proteome</keyword>
<name>A0ABT7WGX4_9FLAO</name>
<comment type="caution">
    <text evidence="2">The sequence shown here is derived from an EMBL/GenBank/DDBJ whole genome shotgun (WGS) entry which is preliminary data.</text>
</comment>
<feature type="signal peptide" evidence="1">
    <location>
        <begin position="1"/>
        <end position="23"/>
    </location>
</feature>
<accession>A0ABT7WGX4</accession>
<gene>
    <name evidence="2" type="ORF">QU605_11820</name>
</gene>
<proteinExistence type="predicted"/>
<sequence length="195" mass="21279">MRTFSKSIFTLLLFAFIAAPLFGQESGQGQPPKEKWSLVSTEGTVTEIDKQTRKITLKGPDGELATVTASEEVERFDEIAVGDVITFEYYTYMMAEFRKPTEAELAEPIVALAEAGKAPEGMDPGAVVGAVVKAVVTVEILNRPNMLATVKGPRGNYLTVEMEDEALMRKLNIGQQVILTYAEAMAISLNKKDGQ</sequence>
<evidence type="ECO:0008006" key="4">
    <source>
        <dbReference type="Google" id="ProtNLM"/>
    </source>
</evidence>
<evidence type="ECO:0000313" key="3">
    <source>
        <dbReference type="Proteomes" id="UP001174839"/>
    </source>
</evidence>
<evidence type="ECO:0000256" key="1">
    <source>
        <dbReference type="SAM" id="SignalP"/>
    </source>
</evidence>
<dbReference type="RefSeq" id="WP_289725531.1">
    <property type="nucleotide sequence ID" value="NZ_JAUDUY010000006.1"/>
</dbReference>
<keyword evidence="1" id="KW-0732">Signal</keyword>
<feature type="chain" id="PRO_5045054836" description="DUF5666 domain-containing protein" evidence="1">
    <location>
        <begin position="24"/>
        <end position="195"/>
    </location>
</feature>
<protein>
    <recommendedName>
        <fullName evidence="4">DUF5666 domain-containing protein</fullName>
    </recommendedName>
</protein>
<dbReference type="EMBL" id="JAUDUY010000006">
    <property type="protein sequence ID" value="MDM9632166.1"/>
    <property type="molecule type" value="Genomic_DNA"/>
</dbReference>